<comment type="caution">
    <text evidence="1">The sequence shown here is derived from an EMBL/GenBank/DDBJ whole genome shotgun (WGS) entry which is preliminary data.</text>
</comment>
<organism evidence="1 2">
    <name type="scientific">Sorangium cellulosum</name>
    <name type="common">Polyangium cellulosum</name>
    <dbReference type="NCBI Taxonomy" id="56"/>
    <lineage>
        <taxon>Bacteria</taxon>
        <taxon>Pseudomonadati</taxon>
        <taxon>Myxococcota</taxon>
        <taxon>Polyangia</taxon>
        <taxon>Polyangiales</taxon>
        <taxon>Polyangiaceae</taxon>
        <taxon>Sorangium</taxon>
    </lineage>
</organism>
<dbReference type="Proteomes" id="UP000075260">
    <property type="component" value="Unassembled WGS sequence"/>
</dbReference>
<reference evidence="1 2" key="1">
    <citation type="submission" date="2014-02" db="EMBL/GenBank/DDBJ databases">
        <title>The small core and large imbalanced accessory genome model reveals a collaborative survival strategy of Sorangium cellulosum strains in nature.</title>
        <authorList>
            <person name="Han K."/>
            <person name="Peng R."/>
            <person name="Blom J."/>
            <person name="Li Y.-Z."/>
        </authorList>
    </citation>
    <scope>NUCLEOTIDE SEQUENCE [LARGE SCALE GENOMIC DNA]</scope>
    <source>
        <strain evidence="1 2">So0008-312</strain>
    </source>
</reference>
<dbReference type="EMBL" id="JEMA01000904">
    <property type="protein sequence ID" value="KYF64615.1"/>
    <property type="molecule type" value="Genomic_DNA"/>
</dbReference>
<protein>
    <submittedName>
        <fullName evidence="1">Uncharacterized protein</fullName>
    </submittedName>
</protein>
<dbReference type="OrthoDB" id="5518763at2"/>
<evidence type="ECO:0000313" key="2">
    <source>
        <dbReference type="Proteomes" id="UP000075260"/>
    </source>
</evidence>
<dbReference type="AlphaFoldDB" id="A0A150Q9F4"/>
<name>A0A150Q9F4_SORCE</name>
<gene>
    <name evidence="1" type="ORF">BE15_38760</name>
</gene>
<evidence type="ECO:0000313" key="1">
    <source>
        <dbReference type="EMBL" id="KYF64615.1"/>
    </source>
</evidence>
<dbReference type="RefSeq" id="WP_061611586.1">
    <property type="nucleotide sequence ID" value="NZ_JEMA01000904.1"/>
</dbReference>
<sequence length="122" mass="13188">MTDDPSTIEYGTIITEDESVAMGDAAVQTTDESVRTTDDAVFTPVLALDLAAEILAATLGPLIDADYVQGKTQFRDVLCGRIDISQLEAEELVDDMERSGRIRFVGAEEGRGWHVQPSAGVR</sequence>
<proteinExistence type="predicted"/>
<accession>A0A150Q9F4</accession>